<dbReference type="EMBL" id="BLKZ01000001">
    <property type="protein sequence ID" value="GFG90549.1"/>
    <property type="molecule type" value="Genomic_DNA"/>
</dbReference>
<comment type="subcellular location">
    <subcellularLocation>
        <location evidence="1">Cell membrane</location>
        <topology evidence="1">Multi-pass membrane protein</topology>
    </subcellularLocation>
</comment>
<dbReference type="PANTHER" id="PTHR33406:SF11">
    <property type="entry name" value="MEMBRANE PROTEIN SCO6666-RELATED"/>
    <property type="match status" value="1"/>
</dbReference>
<keyword evidence="4 8" id="KW-0812">Transmembrane</keyword>
<feature type="transmembrane region" description="Helical" evidence="8">
    <location>
        <begin position="178"/>
        <end position="197"/>
    </location>
</feature>
<comment type="similarity">
    <text evidence="2">Belongs to the resistance-nodulation-cell division (RND) (TC 2.A.6) family. MmpL subfamily.</text>
</comment>
<evidence type="ECO:0000313" key="12">
    <source>
        <dbReference type="Proteomes" id="UP000465360"/>
    </source>
</evidence>
<feature type="transmembrane region" description="Helical" evidence="8">
    <location>
        <begin position="309"/>
        <end position="334"/>
    </location>
</feature>
<evidence type="ECO:0000259" key="10">
    <source>
        <dbReference type="Pfam" id="PF14032"/>
    </source>
</evidence>
<accession>A0A7I9YPE8</accession>
<evidence type="ECO:0000256" key="1">
    <source>
        <dbReference type="ARBA" id="ARBA00004651"/>
    </source>
</evidence>
<feature type="transmembrane region" description="Helical" evidence="8">
    <location>
        <begin position="204"/>
        <end position="227"/>
    </location>
</feature>
<reference evidence="11 12" key="1">
    <citation type="journal article" date="2019" name="Emerg. Microbes Infect.">
        <title>Comprehensive subspecies identification of 175 nontuberculous mycobacteria species based on 7547 genomic profiles.</title>
        <authorList>
            <person name="Matsumoto Y."/>
            <person name="Kinjo T."/>
            <person name="Motooka D."/>
            <person name="Nabeya D."/>
            <person name="Jung N."/>
            <person name="Uechi K."/>
            <person name="Horii T."/>
            <person name="Iida T."/>
            <person name="Fujita J."/>
            <person name="Nakamura S."/>
        </authorList>
    </citation>
    <scope>NUCLEOTIDE SEQUENCE [LARGE SCALE GENOMIC DNA]</scope>
    <source>
        <strain evidence="11 12">JCM 30725</strain>
    </source>
</reference>
<dbReference type="InterPro" id="IPR050545">
    <property type="entry name" value="Mycobact_MmpL"/>
</dbReference>
<dbReference type="InterPro" id="IPR038232">
    <property type="entry name" value="PknH-like_Extracell_sf"/>
</dbReference>
<evidence type="ECO:0000259" key="9">
    <source>
        <dbReference type="Pfam" id="PF03176"/>
    </source>
</evidence>
<evidence type="ECO:0000256" key="4">
    <source>
        <dbReference type="ARBA" id="ARBA00022692"/>
    </source>
</evidence>
<evidence type="ECO:0000313" key="11">
    <source>
        <dbReference type="EMBL" id="GFG90549.1"/>
    </source>
</evidence>
<feature type="region of interest" description="Disordered" evidence="7">
    <location>
        <begin position="822"/>
        <end position="870"/>
    </location>
</feature>
<evidence type="ECO:0000256" key="8">
    <source>
        <dbReference type="SAM" id="Phobius"/>
    </source>
</evidence>
<proteinExistence type="inferred from homology"/>
<feature type="domain" description="Membrane transport protein MMPL" evidence="9">
    <location>
        <begin position="503"/>
        <end position="724"/>
    </location>
</feature>
<evidence type="ECO:0000256" key="2">
    <source>
        <dbReference type="ARBA" id="ARBA00010157"/>
    </source>
</evidence>
<dbReference type="Pfam" id="PF03176">
    <property type="entry name" value="MMPL"/>
    <property type="match status" value="2"/>
</dbReference>
<sequence>MLHAIARLAVTAPRRVILGAVLVMIAAAIFGVPVIKSLSSGGGLDPRAESSRASALLSDKFDQGGTGILITVTSDGGALGPQAKAVGTDLVRRLQNSEHVRQVSSTWTVPAATAASLVSKDGKTGLVSASIVGSETDAQLTAKRLVEELVHDRDGVTLRAGGEAVINWQVNAQTQRDLFFMEALALPLSFVVLVWVFGGLVAGAVPVAVGFSAILGALASLRIIALFTNVSIFSLNLTVAMGMALAVDYTLLILSRYRDELAEGHPRDRALTRTMLTAGRTVLFSAMTVALSMATLVLFPQFFLKSFAYAGVAVVAFAAAAAIVVTPAAIMLLGSRLDSLNIRRWVTRLRPASAQRQPKLWSWYRWTKAVMRRSVPIGVAVTALLLLLGSPFLNVRWGFADDRILPSSASARQVGDELRNNFPDRGIPNITAVLPDAPNLTSAELDAYAAALSRVPQVLWVSAPGGTFVDGGRRQGWRPASAPSAMKDRSAFVTIGTEAPLYTAAADAQLDRLHAVPTPGGVPVQLTGVAQSNRDSVHAISSRLPLVLTLIAVITMALVFLLTGSAVLPLKAVLMNTFSLTAAFGALVWVFQEGHLGGLGTAATGTLGVQLPVLLFCIAFGLSMDYEVFLISRIREYWAATDGGPDANDESVALGVAHTARVITAAALIMAISFSALMAAQVSFMRLFGFGLTVAVLADATLVRMLLVPAFMHMLGRVNWWAPKPLAQLHNRFGFTENLPGIATAKTEPMVLPRTLPLEMQRTVPFKLDKTLYRGGAPAAQPAERNQKPGEKRKRLITTGIVVAVAVVVGATGFLVWPEGQQTTPKATAPPSTSGATVPAGPSGPSGPSGSSGTSTPPEPTTPPPRVAPNRLGAILLTPAEANAIMGATGMQDQGSFSGADTNLFTTSIPDCLGAAHIVQTAVYSGSGYTAIRVDVLHQPGNRYTHNIEQAVATFPSAEQALAFVKASAPKWKACAGKSVVDTLRGVPTRWTFGDFVGDVPTIAMMYSRQNARGWTCQRALSAVWNLVIDVKACGYTINNQGLQAVDKIATKATK</sequence>
<dbReference type="Gene3D" id="1.20.1640.10">
    <property type="entry name" value="Multidrug efflux transporter AcrB transmembrane domain"/>
    <property type="match status" value="2"/>
</dbReference>
<feature type="compositionally biased region" description="Low complexity" evidence="7">
    <location>
        <begin position="823"/>
        <end position="856"/>
    </location>
</feature>
<comment type="caution">
    <text evidence="11">The sequence shown here is derived from an EMBL/GenBank/DDBJ whole genome shotgun (WGS) entry which is preliminary data.</text>
</comment>
<feature type="transmembrane region" description="Helical" evidence="8">
    <location>
        <begin position="611"/>
        <end position="631"/>
    </location>
</feature>
<keyword evidence="6 8" id="KW-0472">Membrane</keyword>
<dbReference type="InterPro" id="IPR026954">
    <property type="entry name" value="PknH-like_Extracell"/>
</dbReference>
<gene>
    <name evidence="11" type="ORF">MBOU_25910</name>
</gene>
<dbReference type="GO" id="GO:0005886">
    <property type="term" value="C:plasma membrane"/>
    <property type="evidence" value="ECO:0007669"/>
    <property type="project" value="UniProtKB-SubCell"/>
</dbReference>
<feature type="transmembrane region" description="Helical" evidence="8">
    <location>
        <begin position="233"/>
        <end position="254"/>
    </location>
</feature>
<dbReference type="AlphaFoldDB" id="A0A7I9YPE8"/>
<evidence type="ECO:0000256" key="5">
    <source>
        <dbReference type="ARBA" id="ARBA00022989"/>
    </source>
</evidence>
<name>A0A7I9YPE8_MYCBU</name>
<feature type="domain" description="Membrane transport protein MMPL" evidence="9">
    <location>
        <begin position="45"/>
        <end position="376"/>
    </location>
</feature>
<dbReference type="Proteomes" id="UP000465360">
    <property type="component" value="Unassembled WGS sequence"/>
</dbReference>
<keyword evidence="3" id="KW-1003">Cell membrane</keyword>
<evidence type="ECO:0000256" key="7">
    <source>
        <dbReference type="SAM" id="MobiDB-lite"/>
    </source>
</evidence>
<dbReference type="Pfam" id="PF14032">
    <property type="entry name" value="PknH_C"/>
    <property type="match status" value="1"/>
</dbReference>
<evidence type="ECO:0000256" key="6">
    <source>
        <dbReference type="ARBA" id="ARBA00023136"/>
    </source>
</evidence>
<feature type="domain" description="PknH-like extracellular" evidence="10">
    <location>
        <begin position="867"/>
        <end position="1052"/>
    </location>
</feature>
<dbReference type="Gene3D" id="3.40.1000.70">
    <property type="entry name" value="PknH-like extracellular domain"/>
    <property type="match status" value="1"/>
</dbReference>
<feature type="transmembrane region" description="Helical" evidence="8">
    <location>
        <begin position="375"/>
        <end position="393"/>
    </location>
</feature>
<dbReference type="PANTHER" id="PTHR33406">
    <property type="entry name" value="MEMBRANE PROTEIN MJ1562-RELATED"/>
    <property type="match status" value="1"/>
</dbReference>
<feature type="compositionally biased region" description="Pro residues" evidence="7">
    <location>
        <begin position="857"/>
        <end position="867"/>
    </location>
</feature>
<organism evidence="11 12">
    <name type="scientific">Mycobacterium bourgelatii</name>
    <dbReference type="NCBI Taxonomy" id="1273442"/>
    <lineage>
        <taxon>Bacteria</taxon>
        <taxon>Bacillati</taxon>
        <taxon>Actinomycetota</taxon>
        <taxon>Actinomycetes</taxon>
        <taxon>Mycobacteriales</taxon>
        <taxon>Mycobacteriaceae</taxon>
        <taxon>Mycobacterium</taxon>
    </lineage>
</organism>
<feature type="transmembrane region" description="Helical" evidence="8">
    <location>
        <begin position="573"/>
        <end position="591"/>
    </location>
</feature>
<feature type="transmembrane region" description="Helical" evidence="8">
    <location>
        <begin position="275"/>
        <end position="303"/>
    </location>
</feature>
<feature type="transmembrane region" description="Helical" evidence="8">
    <location>
        <begin position="662"/>
        <end position="681"/>
    </location>
</feature>
<feature type="transmembrane region" description="Helical" evidence="8">
    <location>
        <begin position="546"/>
        <end position="568"/>
    </location>
</feature>
<evidence type="ECO:0008006" key="13">
    <source>
        <dbReference type="Google" id="ProtNLM"/>
    </source>
</evidence>
<dbReference type="InterPro" id="IPR004869">
    <property type="entry name" value="MMPL_dom"/>
</dbReference>
<dbReference type="SUPFAM" id="SSF82866">
    <property type="entry name" value="Multidrug efflux transporter AcrB transmembrane domain"/>
    <property type="match status" value="2"/>
</dbReference>
<protein>
    <recommendedName>
        <fullName evidence="13">SSD domain-containing protein</fullName>
    </recommendedName>
</protein>
<feature type="transmembrane region" description="Helical" evidence="8">
    <location>
        <begin position="796"/>
        <end position="817"/>
    </location>
</feature>
<keyword evidence="5 8" id="KW-1133">Transmembrane helix</keyword>
<keyword evidence="12" id="KW-1185">Reference proteome</keyword>
<feature type="transmembrane region" description="Helical" evidence="8">
    <location>
        <begin position="16"/>
        <end position="35"/>
    </location>
</feature>
<feature type="transmembrane region" description="Helical" evidence="8">
    <location>
        <begin position="687"/>
        <end position="707"/>
    </location>
</feature>
<evidence type="ECO:0000256" key="3">
    <source>
        <dbReference type="ARBA" id="ARBA00022475"/>
    </source>
</evidence>